<organism evidence="1">
    <name type="scientific">Arundo donax</name>
    <name type="common">Giant reed</name>
    <name type="synonym">Donax arundinaceus</name>
    <dbReference type="NCBI Taxonomy" id="35708"/>
    <lineage>
        <taxon>Eukaryota</taxon>
        <taxon>Viridiplantae</taxon>
        <taxon>Streptophyta</taxon>
        <taxon>Embryophyta</taxon>
        <taxon>Tracheophyta</taxon>
        <taxon>Spermatophyta</taxon>
        <taxon>Magnoliopsida</taxon>
        <taxon>Liliopsida</taxon>
        <taxon>Poales</taxon>
        <taxon>Poaceae</taxon>
        <taxon>PACMAD clade</taxon>
        <taxon>Arundinoideae</taxon>
        <taxon>Arundineae</taxon>
        <taxon>Arundo</taxon>
    </lineage>
</organism>
<reference evidence="1" key="2">
    <citation type="journal article" date="2015" name="Data Brief">
        <title>Shoot transcriptome of the giant reed, Arundo donax.</title>
        <authorList>
            <person name="Barrero R.A."/>
            <person name="Guerrero F.D."/>
            <person name="Moolhuijzen P."/>
            <person name="Goolsby J.A."/>
            <person name="Tidwell J."/>
            <person name="Bellgard S.E."/>
            <person name="Bellgard M.I."/>
        </authorList>
    </citation>
    <scope>NUCLEOTIDE SEQUENCE</scope>
    <source>
        <tissue evidence="1">Shoot tissue taken approximately 20 cm above the soil surface</tissue>
    </source>
</reference>
<protein>
    <submittedName>
        <fullName evidence="1">Uncharacterized protein</fullName>
    </submittedName>
</protein>
<sequence length="48" mass="5388">MLLTWLQNLHSCANKIFPEDKKLTLQFCLNLQMVGDCKVALLGVLIGI</sequence>
<proteinExistence type="predicted"/>
<evidence type="ECO:0000313" key="1">
    <source>
        <dbReference type="EMBL" id="JAD46533.1"/>
    </source>
</evidence>
<dbReference type="EMBL" id="GBRH01251362">
    <property type="protein sequence ID" value="JAD46533.1"/>
    <property type="molecule type" value="Transcribed_RNA"/>
</dbReference>
<reference evidence="1" key="1">
    <citation type="submission" date="2014-09" db="EMBL/GenBank/DDBJ databases">
        <authorList>
            <person name="Magalhaes I.L.F."/>
            <person name="Oliveira U."/>
            <person name="Santos F.R."/>
            <person name="Vidigal T.H.D.A."/>
            <person name="Brescovit A.D."/>
            <person name="Santos A.J."/>
        </authorList>
    </citation>
    <scope>NUCLEOTIDE SEQUENCE</scope>
    <source>
        <tissue evidence="1">Shoot tissue taken approximately 20 cm above the soil surface</tissue>
    </source>
</reference>
<name>A0A0A9A9B0_ARUDO</name>
<accession>A0A0A9A9B0</accession>
<dbReference type="AlphaFoldDB" id="A0A0A9A9B0"/>